<proteinExistence type="predicted"/>
<evidence type="ECO:0000313" key="3">
    <source>
        <dbReference type="Proteomes" id="UP001176940"/>
    </source>
</evidence>
<evidence type="ECO:0000313" key="2">
    <source>
        <dbReference type="EMBL" id="CAJ0928278.1"/>
    </source>
</evidence>
<dbReference type="EMBL" id="CAUEEQ010004916">
    <property type="protein sequence ID" value="CAJ0928278.1"/>
    <property type="molecule type" value="Genomic_DNA"/>
</dbReference>
<organism evidence="2 3">
    <name type="scientific">Ranitomeya imitator</name>
    <name type="common">mimic poison frog</name>
    <dbReference type="NCBI Taxonomy" id="111125"/>
    <lineage>
        <taxon>Eukaryota</taxon>
        <taxon>Metazoa</taxon>
        <taxon>Chordata</taxon>
        <taxon>Craniata</taxon>
        <taxon>Vertebrata</taxon>
        <taxon>Euteleostomi</taxon>
        <taxon>Amphibia</taxon>
        <taxon>Batrachia</taxon>
        <taxon>Anura</taxon>
        <taxon>Neobatrachia</taxon>
        <taxon>Hyloidea</taxon>
        <taxon>Dendrobatidae</taxon>
        <taxon>Dendrobatinae</taxon>
        <taxon>Ranitomeya</taxon>
    </lineage>
</organism>
<accession>A0ABN9KXT9</accession>
<feature type="region of interest" description="Disordered" evidence="1">
    <location>
        <begin position="1"/>
        <end position="20"/>
    </location>
</feature>
<gene>
    <name evidence="2" type="ORF">RIMI_LOCUS3310264</name>
</gene>
<protein>
    <submittedName>
        <fullName evidence="2">Uncharacterized protein</fullName>
    </submittedName>
</protein>
<dbReference type="Proteomes" id="UP001176940">
    <property type="component" value="Unassembled WGS sequence"/>
</dbReference>
<keyword evidence="3" id="KW-1185">Reference proteome</keyword>
<sequence>MMIGTGADRNAHRTGPQQERPCHGNCGCLTGGDDFTADQSGVCRAVMHRRTPTSRPLEADSFQKCCKAGLDLHHAVLSNEYLKVYCELVALSAEIILTLLRYSGLPNESDEPESLQPEIVRVFDNTASLTIKWLEDVYGQKFTFYQTRTKTFSLEMQAWSLILNTGEKVTPKWKASLLPVLCRKINQPSGSGHRKQEYRIDIWDTGVAAQVMGWDTGVAAQRIGTLDTGRTTGHRTQAGHQEYRKDIWDTGMAAQVIGWDMDGTGPGSGGHLVPSYGRQAPGIRPRKELKRDGASTAKLELDQTGLAPHGRLSTA</sequence>
<comment type="caution">
    <text evidence="2">The sequence shown here is derived from an EMBL/GenBank/DDBJ whole genome shotgun (WGS) entry which is preliminary data.</text>
</comment>
<reference evidence="2" key="1">
    <citation type="submission" date="2023-07" db="EMBL/GenBank/DDBJ databases">
        <authorList>
            <person name="Stuckert A."/>
        </authorList>
    </citation>
    <scope>NUCLEOTIDE SEQUENCE</scope>
</reference>
<feature type="region of interest" description="Disordered" evidence="1">
    <location>
        <begin position="276"/>
        <end position="315"/>
    </location>
</feature>
<name>A0ABN9KXT9_9NEOB</name>
<evidence type="ECO:0000256" key="1">
    <source>
        <dbReference type="SAM" id="MobiDB-lite"/>
    </source>
</evidence>